<organism evidence="2">
    <name type="scientific">uncultured Thermomicrobiales bacterium</name>
    <dbReference type="NCBI Taxonomy" id="1645740"/>
    <lineage>
        <taxon>Bacteria</taxon>
        <taxon>Pseudomonadati</taxon>
        <taxon>Thermomicrobiota</taxon>
        <taxon>Thermomicrobia</taxon>
        <taxon>Thermomicrobiales</taxon>
        <taxon>environmental samples</taxon>
    </lineage>
</organism>
<dbReference type="AlphaFoldDB" id="A0A6J4U541"/>
<evidence type="ECO:0000313" key="2">
    <source>
        <dbReference type="EMBL" id="CAA9538424.1"/>
    </source>
</evidence>
<protein>
    <submittedName>
        <fullName evidence="2">Uncharacterized protein</fullName>
    </submittedName>
</protein>
<feature type="non-terminal residue" evidence="2">
    <location>
        <position position="1"/>
    </location>
</feature>
<dbReference type="EMBL" id="CADCWE010000100">
    <property type="protein sequence ID" value="CAA9538424.1"/>
    <property type="molecule type" value="Genomic_DNA"/>
</dbReference>
<reference evidence="2" key="1">
    <citation type="submission" date="2020-02" db="EMBL/GenBank/DDBJ databases">
        <authorList>
            <person name="Meier V. D."/>
        </authorList>
    </citation>
    <scope>NUCLEOTIDE SEQUENCE</scope>
    <source>
        <strain evidence="2">AVDCRST_MAG73</strain>
    </source>
</reference>
<feature type="non-terminal residue" evidence="2">
    <location>
        <position position="66"/>
    </location>
</feature>
<proteinExistence type="predicted"/>
<evidence type="ECO:0000256" key="1">
    <source>
        <dbReference type="SAM" id="MobiDB-lite"/>
    </source>
</evidence>
<feature type="region of interest" description="Disordered" evidence="1">
    <location>
        <begin position="47"/>
        <end position="66"/>
    </location>
</feature>
<accession>A0A6J4U541</accession>
<sequence length="66" mass="7675">WAEEDPRPIVVPRQRVRRRRERGYRLRHQRFVWAKNSTMALRITAASSSSQPLSTVRRLGASKSTG</sequence>
<name>A0A6J4U541_9BACT</name>
<gene>
    <name evidence="2" type="ORF">AVDCRST_MAG73-1658</name>
</gene>